<dbReference type="Pfam" id="PF08392">
    <property type="entry name" value="FAE1_CUT1_RppA"/>
    <property type="match status" value="1"/>
</dbReference>
<feature type="domain" description="FAE" evidence="3">
    <location>
        <begin position="4"/>
        <end position="107"/>
    </location>
</feature>
<keyword evidence="1" id="KW-0012">Acyltransferase</keyword>
<keyword evidence="5" id="KW-1185">Reference proteome</keyword>
<dbReference type="GO" id="GO:0016020">
    <property type="term" value="C:membrane"/>
    <property type="evidence" value="ECO:0007669"/>
    <property type="project" value="InterPro"/>
</dbReference>
<dbReference type="InterPro" id="IPR012392">
    <property type="entry name" value="3-ktacl-CoA_syn"/>
</dbReference>
<proteinExistence type="predicted"/>
<gene>
    <name evidence="4" type="ORF">LVIROSA_LOCUS38083</name>
</gene>
<protein>
    <recommendedName>
        <fullName evidence="3">FAE domain-containing protein</fullName>
    </recommendedName>
</protein>
<dbReference type="GO" id="GO:0006633">
    <property type="term" value="P:fatty acid biosynthetic process"/>
    <property type="evidence" value="ECO:0007669"/>
    <property type="project" value="InterPro"/>
</dbReference>
<comment type="caution">
    <text evidence="4">The sequence shown here is derived from an EMBL/GenBank/DDBJ whole genome shotgun (WGS) entry which is preliminary data.</text>
</comment>
<reference evidence="4 5" key="1">
    <citation type="submission" date="2022-01" db="EMBL/GenBank/DDBJ databases">
        <authorList>
            <person name="Xiong W."/>
            <person name="Schranz E."/>
        </authorList>
    </citation>
    <scope>NUCLEOTIDE SEQUENCE [LARGE SCALE GENOMIC DNA]</scope>
</reference>
<comment type="catalytic activity">
    <reaction evidence="2">
        <text>a very-long-chain acyl-CoA + malonyl-CoA + H(+) = a very-long-chain 3-oxoacyl-CoA + CO2 + CoA</text>
        <dbReference type="Rhea" id="RHEA:32727"/>
        <dbReference type="ChEBI" id="CHEBI:15378"/>
        <dbReference type="ChEBI" id="CHEBI:16526"/>
        <dbReference type="ChEBI" id="CHEBI:57287"/>
        <dbReference type="ChEBI" id="CHEBI:57384"/>
        <dbReference type="ChEBI" id="CHEBI:90725"/>
        <dbReference type="ChEBI" id="CHEBI:90736"/>
        <dbReference type="EC" id="2.3.1.199"/>
    </reaction>
</comment>
<keyword evidence="1" id="KW-0808">Transferase</keyword>
<dbReference type="PANTHER" id="PTHR31561">
    <property type="entry name" value="3-KETOACYL-COA SYNTHASE"/>
    <property type="match status" value="1"/>
</dbReference>
<evidence type="ECO:0000313" key="4">
    <source>
        <dbReference type="EMBL" id="CAH1452796.1"/>
    </source>
</evidence>
<evidence type="ECO:0000256" key="1">
    <source>
        <dbReference type="ARBA" id="ARBA00023315"/>
    </source>
</evidence>
<organism evidence="4 5">
    <name type="scientific">Lactuca virosa</name>
    <dbReference type="NCBI Taxonomy" id="75947"/>
    <lineage>
        <taxon>Eukaryota</taxon>
        <taxon>Viridiplantae</taxon>
        <taxon>Streptophyta</taxon>
        <taxon>Embryophyta</taxon>
        <taxon>Tracheophyta</taxon>
        <taxon>Spermatophyta</taxon>
        <taxon>Magnoliopsida</taxon>
        <taxon>eudicotyledons</taxon>
        <taxon>Gunneridae</taxon>
        <taxon>Pentapetalae</taxon>
        <taxon>asterids</taxon>
        <taxon>campanulids</taxon>
        <taxon>Asterales</taxon>
        <taxon>Asteraceae</taxon>
        <taxon>Cichorioideae</taxon>
        <taxon>Cichorieae</taxon>
        <taxon>Lactucinae</taxon>
        <taxon>Lactuca</taxon>
    </lineage>
</organism>
<evidence type="ECO:0000256" key="2">
    <source>
        <dbReference type="ARBA" id="ARBA00047375"/>
    </source>
</evidence>
<dbReference type="SUPFAM" id="SSF53901">
    <property type="entry name" value="Thiolase-like"/>
    <property type="match status" value="1"/>
</dbReference>
<dbReference type="EMBL" id="CAKMRJ010005745">
    <property type="protein sequence ID" value="CAH1452796.1"/>
    <property type="molecule type" value="Genomic_DNA"/>
</dbReference>
<dbReference type="Gene3D" id="3.40.47.10">
    <property type="match status" value="1"/>
</dbReference>
<sequence length="136" mass="15244">MHFVTPRSSLATAREEVEQVMCGTLDNLFSSTRIKPKDIDIVVENRSLYNPTCSLSSMIVNKYKLRGNTRSFNLDGMRCSAGVIVIDLAKDMLQVHRNTYVVVVMSQPQSSAVMPGCATFWDVGSKGKYIEQYIEI</sequence>
<evidence type="ECO:0000259" key="3">
    <source>
        <dbReference type="Pfam" id="PF08392"/>
    </source>
</evidence>
<dbReference type="Proteomes" id="UP001157418">
    <property type="component" value="Unassembled WGS sequence"/>
</dbReference>
<dbReference type="InterPro" id="IPR016039">
    <property type="entry name" value="Thiolase-like"/>
</dbReference>
<dbReference type="InterPro" id="IPR013601">
    <property type="entry name" value="FAE1_typ3_polyketide_synth"/>
</dbReference>
<accession>A0AAU9PT19</accession>
<dbReference type="GO" id="GO:0009922">
    <property type="term" value="F:fatty acid elongase activity"/>
    <property type="evidence" value="ECO:0007669"/>
    <property type="project" value="UniProtKB-EC"/>
</dbReference>
<dbReference type="AlphaFoldDB" id="A0AAU9PT19"/>
<name>A0AAU9PT19_9ASTR</name>
<evidence type="ECO:0000313" key="5">
    <source>
        <dbReference type="Proteomes" id="UP001157418"/>
    </source>
</evidence>